<dbReference type="Proteomes" id="UP000808337">
    <property type="component" value="Unassembled WGS sequence"/>
</dbReference>
<evidence type="ECO:0000256" key="4">
    <source>
        <dbReference type="ARBA" id="ARBA00010281"/>
    </source>
</evidence>
<proteinExistence type="inferred from homology"/>
<dbReference type="Pfam" id="PF08323">
    <property type="entry name" value="Glyco_transf_5"/>
    <property type="match status" value="1"/>
</dbReference>
<comment type="function">
    <text evidence="2 8">Synthesizes alpha-1,4-glucan chains using ADP-glucose.</text>
</comment>
<dbReference type="EC" id="2.4.1.21" evidence="8"/>
<evidence type="ECO:0000313" key="12">
    <source>
        <dbReference type="Proteomes" id="UP000808337"/>
    </source>
</evidence>
<dbReference type="HAMAP" id="MF_00484">
    <property type="entry name" value="Glycogen_synth"/>
    <property type="match status" value="1"/>
</dbReference>
<evidence type="ECO:0000256" key="8">
    <source>
        <dbReference type="HAMAP-Rule" id="MF_00484"/>
    </source>
</evidence>
<accession>A0A9D7SYB8</accession>
<evidence type="ECO:0000256" key="2">
    <source>
        <dbReference type="ARBA" id="ARBA00002764"/>
    </source>
</evidence>
<dbReference type="InterPro" id="IPR011835">
    <property type="entry name" value="GS/SS"/>
</dbReference>
<protein>
    <recommendedName>
        <fullName evidence="8">Glycogen synthase</fullName>
        <ecNumber evidence="8">2.4.1.21</ecNumber>
    </recommendedName>
    <alternativeName>
        <fullName evidence="8">Starch [bacterial glycogen] synthase</fullName>
    </alternativeName>
</protein>
<dbReference type="NCBIfam" id="TIGR02095">
    <property type="entry name" value="glgA"/>
    <property type="match status" value="1"/>
</dbReference>
<keyword evidence="7 8" id="KW-0320">Glycogen biosynthesis</keyword>
<dbReference type="Pfam" id="PF00534">
    <property type="entry name" value="Glycos_transf_1"/>
    <property type="match status" value="1"/>
</dbReference>
<reference evidence="11 12" key="1">
    <citation type="submission" date="2020-10" db="EMBL/GenBank/DDBJ databases">
        <title>Connecting structure to function with the recovery of over 1000 high-quality activated sludge metagenome-assembled genomes encoding full-length rRNA genes using long-read sequencing.</title>
        <authorList>
            <person name="Singleton C.M."/>
            <person name="Petriglieri F."/>
            <person name="Kristensen J.M."/>
            <person name="Kirkegaard R.H."/>
            <person name="Michaelsen T.Y."/>
            <person name="Andersen M.H."/>
            <person name="Karst S.M."/>
            <person name="Dueholm M.S."/>
            <person name="Nielsen P.H."/>
            <person name="Albertsen M."/>
        </authorList>
    </citation>
    <scope>NUCLEOTIDE SEQUENCE [LARGE SCALE GENOMIC DNA]</scope>
    <source>
        <strain evidence="11">Ribe_18-Q3-R11-54_MAXAC.273</strain>
    </source>
</reference>
<comment type="caution">
    <text evidence="11">The sequence shown here is derived from an EMBL/GenBank/DDBJ whole genome shotgun (WGS) entry which is preliminary data.</text>
</comment>
<comment type="pathway">
    <text evidence="3 8">Glycan biosynthesis; glycogen biosynthesis.</text>
</comment>
<gene>
    <name evidence="8" type="primary">glgA</name>
    <name evidence="11" type="ORF">IPP15_17835</name>
</gene>
<organism evidence="11 12">
    <name type="scientific">Candidatus Opimibacter skivensis</name>
    <dbReference type="NCBI Taxonomy" id="2982028"/>
    <lineage>
        <taxon>Bacteria</taxon>
        <taxon>Pseudomonadati</taxon>
        <taxon>Bacteroidota</taxon>
        <taxon>Saprospiria</taxon>
        <taxon>Saprospirales</taxon>
        <taxon>Saprospiraceae</taxon>
        <taxon>Candidatus Opimibacter</taxon>
    </lineage>
</organism>
<dbReference type="PANTHER" id="PTHR45825:SF11">
    <property type="entry name" value="ALPHA AMYLASE DOMAIN-CONTAINING PROTEIN"/>
    <property type="match status" value="1"/>
</dbReference>
<dbReference type="InterPro" id="IPR001296">
    <property type="entry name" value="Glyco_trans_1"/>
</dbReference>
<evidence type="ECO:0000256" key="5">
    <source>
        <dbReference type="ARBA" id="ARBA00022676"/>
    </source>
</evidence>
<dbReference type="GO" id="GO:0005978">
    <property type="term" value="P:glycogen biosynthetic process"/>
    <property type="evidence" value="ECO:0007669"/>
    <property type="project" value="UniProtKB-UniRule"/>
</dbReference>
<dbReference type="Gene3D" id="3.40.50.2000">
    <property type="entry name" value="Glycogen Phosphorylase B"/>
    <property type="match status" value="2"/>
</dbReference>
<evidence type="ECO:0000256" key="6">
    <source>
        <dbReference type="ARBA" id="ARBA00022679"/>
    </source>
</evidence>
<evidence type="ECO:0000256" key="1">
    <source>
        <dbReference type="ARBA" id="ARBA00001478"/>
    </source>
</evidence>
<keyword evidence="5 8" id="KW-0328">Glycosyltransferase</keyword>
<dbReference type="InterPro" id="IPR013534">
    <property type="entry name" value="Starch_synth_cat_dom"/>
</dbReference>
<evidence type="ECO:0000259" key="10">
    <source>
        <dbReference type="Pfam" id="PF08323"/>
    </source>
</evidence>
<keyword evidence="6 8" id="KW-0808">Transferase</keyword>
<name>A0A9D7SYB8_9BACT</name>
<evidence type="ECO:0000256" key="3">
    <source>
        <dbReference type="ARBA" id="ARBA00004964"/>
    </source>
</evidence>
<dbReference type="GO" id="GO:0004373">
    <property type="term" value="F:alpha-1,4-glucan glucosyltransferase (UDP-glucose donor) activity"/>
    <property type="evidence" value="ECO:0007669"/>
    <property type="project" value="InterPro"/>
</dbReference>
<sequence length="490" mass="57003">MEASKTDSPHILMVSAECYPAAKVGGLADVVGSLPRYLNKGDARCAVIMPHYHNSWITQQEVVEKHYGSFHMGWEWIEYRIFYIVHEELGYDLYTIEIPGKFDRPGVYGDHHEPYYRDEIERNIAFQRCVLHWLMHWEKLPDLIHCHDHHTALIPFMMTRCPEFWRLGNTPTILTIHNAAYQGMFGWDRQYLLPEFSREASGLLDWGHVINSLACGIKCAWRVTTVSENYLHELMETSGFGLQGLFRSEHWKSRGVINGIDYDYWNPAHDHYLTMRLKKNIDKWKRDNKVSLLKELKMPTDLPLHIFIGRMVHDKGIDFLANLIYQYMIYKRDACFIILGTGDGRIEDQCRMLEHNFGPHVRSLIMYNEGVAHRLYAAADFLWMPSRTEPCGLNQMYAMRYGTIPIARATGGLLDTIEPFDGNEGDGFLFRDLEEYQGMWGIESSTRLFKMPELHSLVKGKIMAKDLSWEHSAAKYLDIYHEIIPAKTNA</sequence>
<evidence type="ECO:0000259" key="9">
    <source>
        <dbReference type="Pfam" id="PF00534"/>
    </source>
</evidence>
<evidence type="ECO:0000313" key="11">
    <source>
        <dbReference type="EMBL" id="MBK9984202.1"/>
    </source>
</evidence>
<feature type="binding site" evidence="8">
    <location>
        <position position="23"/>
    </location>
    <ligand>
        <name>ADP-alpha-D-glucose</name>
        <dbReference type="ChEBI" id="CHEBI:57498"/>
    </ligand>
</feature>
<dbReference type="AlphaFoldDB" id="A0A9D7SYB8"/>
<dbReference type="SUPFAM" id="SSF53756">
    <property type="entry name" value="UDP-Glycosyltransferase/glycogen phosphorylase"/>
    <property type="match status" value="1"/>
</dbReference>
<comment type="catalytic activity">
    <reaction evidence="1 8">
        <text>[(1-&gt;4)-alpha-D-glucosyl](n) + ADP-alpha-D-glucose = [(1-&gt;4)-alpha-D-glucosyl](n+1) + ADP + H(+)</text>
        <dbReference type="Rhea" id="RHEA:18189"/>
        <dbReference type="Rhea" id="RHEA-COMP:9584"/>
        <dbReference type="Rhea" id="RHEA-COMP:9587"/>
        <dbReference type="ChEBI" id="CHEBI:15378"/>
        <dbReference type="ChEBI" id="CHEBI:15444"/>
        <dbReference type="ChEBI" id="CHEBI:57498"/>
        <dbReference type="ChEBI" id="CHEBI:456216"/>
        <dbReference type="EC" id="2.4.1.21"/>
    </reaction>
</comment>
<comment type="similarity">
    <text evidence="4 8">Belongs to the glycosyltransferase 1 family. Bacterial/plant glycogen synthase subfamily.</text>
</comment>
<feature type="domain" description="Glycosyl transferase family 1" evidence="9">
    <location>
        <begin position="295"/>
        <end position="430"/>
    </location>
</feature>
<dbReference type="CDD" id="cd03791">
    <property type="entry name" value="GT5_Glycogen_synthase_DULL1-like"/>
    <property type="match status" value="1"/>
</dbReference>
<evidence type="ECO:0000256" key="7">
    <source>
        <dbReference type="ARBA" id="ARBA00023056"/>
    </source>
</evidence>
<dbReference type="GO" id="GO:0009011">
    <property type="term" value="F:alpha-1,4-glucan glucosyltransferase (ADP-glucose donor) activity"/>
    <property type="evidence" value="ECO:0007669"/>
    <property type="project" value="UniProtKB-UniRule"/>
</dbReference>
<dbReference type="PANTHER" id="PTHR45825">
    <property type="entry name" value="GRANULE-BOUND STARCH SYNTHASE 1, CHLOROPLASTIC/AMYLOPLASTIC"/>
    <property type="match status" value="1"/>
</dbReference>
<dbReference type="EMBL" id="JADKGY010000029">
    <property type="protein sequence ID" value="MBK9984202.1"/>
    <property type="molecule type" value="Genomic_DNA"/>
</dbReference>
<feature type="domain" description="Starch synthase catalytic" evidence="10">
    <location>
        <begin position="10"/>
        <end position="247"/>
    </location>
</feature>